<reference evidence="2" key="1">
    <citation type="submission" date="2020-11" db="EMBL/GenBank/DDBJ databases">
        <authorList>
            <consortium name="DOE Joint Genome Institute"/>
            <person name="Ahrendt S."/>
            <person name="Riley R."/>
            <person name="Andreopoulos W."/>
            <person name="Labutti K."/>
            <person name="Pangilinan J."/>
            <person name="Ruiz-Duenas F.J."/>
            <person name="Barrasa J.M."/>
            <person name="Sanchez-Garcia M."/>
            <person name="Camarero S."/>
            <person name="Miyauchi S."/>
            <person name="Serrano A."/>
            <person name="Linde D."/>
            <person name="Babiker R."/>
            <person name="Drula E."/>
            <person name="Ayuso-Fernandez I."/>
            <person name="Pacheco R."/>
            <person name="Padilla G."/>
            <person name="Ferreira P."/>
            <person name="Barriuso J."/>
            <person name="Kellner H."/>
            <person name="Castanera R."/>
            <person name="Alfaro M."/>
            <person name="Ramirez L."/>
            <person name="Pisabarro A.G."/>
            <person name="Kuo A."/>
            <person name="Tritt A."/>
            <person name="Lipzen A."/>
            <person name="He G."/>
            <person name="Yan M."/>
            <person name="Ng V."/>
            <person name="Cullen D."/>
            <person name="Martin F."/>
            <person name="Rosso M.-N."/>
            <person name="Henrissat B."/>
            <person name="Hibbett D."/>
            <person name="Martinez A.T."/>
            <person name="Grigoriev I.V."/>
        </authorList>
    </citation>
    <scope>NUCLEOTIDE SEQUENCE</scope>
    <source>
        <strain evidence="2">CBS 506.95</strain>
    </source>
</reference>
<feature type="region of interest" description="Disordered" evidence="1">
    <location>
        <begin position="106"/>
        <end position="133"/>
    </location>
</feature>
<gene>
    <name evidence="2" type="ORF">CPB83DRAFT_899571</name>
</gene>
<dbReference type="AlphaFoldDB" id="A0A9P6JIR4"/>
<keyword evidence="3" id="KW-1185">Reference proteome</keyword>
<comment type="caution">
    <text evidence="2">The sequence shown here is derived from an EMBL/GenBank/DDBJ whole genome shotgun (WGS) entry which is preliminary data.</text>
</comment>
<evidence type="ECO:0000313" key="3">
    <source>
        <dbReference type="Proteomes" id="UP000807306"/>
    </source>
</evidence>
<protein>
    <submittedName>
        <fullName evidence="2">Uncharacterized protein</fullName>
    </submittedName>
</protein>
<evidence type="ECO:0000313" key="2">
    <source>
        <dbReference type="EMBL" id="KAF9522527.1"/>
    </source>
</evidence>
<dbReference type="EMBL" id="MU157942">
    <property type="protein sequence ID" value="KAF9522527.1"/>
    <property type="molecule type" value="Genomic_DNA"/>
</dbReference>
<dbReference type="Proteomes" id="UP000807306">
    <property type="component" value="Unassembled WGS sequence"/>
</dbReference>
<organism evidence="2 3">
    <name type="scientific">Crepidotus variabilis</name>
    <dbReference type="NCBI Taxonomy" id="179855"/>
    <lineage>
        <taxon>Eukaryota</taxon>
        <taxon>Fungi</taxon>
        <taxon>Dikarya</taxon>
        <taxon>Basidiomycota</taxon>
        <taxon>Agaricomycotina</taxon>
        <taxon>Agaricomycetes</taxon>
        <taxon>Agaricomycetidae</taxon>
        <taxon>Agaricales</taxon>
        <taxon>Agaricineae</taxon>
        <taxon>Crepidotaceae</taxon>
        <taxon>Crepidotus</taxon>
    </lineage>
</organism>
<proteinExistence type="predicted"/>
<sequence length="204" mass="22768">MFGTLSLALLSNFNNLDSSTSTVAMLRNKNLDGRHKKLAGGAMIAESRINMKDRRLDKAEMWSISGIDVSGLSMAQKLRNNSSGGRQRYRDAEDLKPCRGRHVEAQSSEGSYLTLSFRPSPRDHTHTKTSKSSGHVMFSSTVAIAHDSSYFLSAIFHLKLSFTISPPLHYHKNLMVLRSLAPSAARYPKKDEKRTRRLQIASTT</sequence>
<evidence type="ECO:0000256" key="1">
    <source>
        <dbReference type="SAM" id="MobiDB-lite"/>
    </source>
</evidence>
<accession>A0A9P6JIR4</accession>
<name>A0A9P6JIR4_9AGAR</name>